<comment type="subcellular location">
    <subcellularLocation>
        <location evidence="1">Membrane</location>
        <topology evidence="1">Multi-pass membrane protein</topology>
    </subcellularLocation>
</comment>
<feature type="transmembrane region" description="Helical" evidence="11">
    <location>
        <begin position="763"/>
        <end position="791"/>
    </location>
</feature>
<feature type="domain" description="ABC transporter" evidence="12">
    <location>
        <begin position="1052"/>
        <end position="1296"/>
    </location>
</feature>
<reference evidence="13 14" key="1">
    <citation type="submission" date="2024-06" db="EMBL/GenBank/DDBJ databases">
        <authorList>
            <person name="Kraege A."/>
            <person name="Thomma B."/>
        </authorList>
    </citation>
    <scope>NUCLEOTIDE SEQUENCE [LARGE SCALE GENOMIC DNA]</scope>
</reference>
<evidence type="ECO:0000313" key="13">
    <source>
        <dbReference type="EMBL" id="CAL5229030.1"/>
    </source>
</evidence>
<feature type="transmembrane region" description="Helical" evidence="11">
    <location>
        <begin position="688"/>
        <end position="709"/>
    </location>
</feature>
<accession>A0ABP1GCJ9</accession>
<feature type="transmembrane region" description="Helical" evidence="11">
    <location>
        <begin position="904"/>
        <end position="927"/>
    </location>
</feature>
<feature type="transmembrane region" description="Helical" evidence="11">
    <location>
        <begin position="1511"/>
        <end position="1534"/>
    </location>
</feature>
<feature type="compositionally biased region" description="Low complexity" evidence="10">
    <location>
        <begin position="998"/>
        <end position="1012"/>
    </location>
</feature>
<comment type="caution">
    <text evidence="13">The sequence shown here is derived from an EMBL/GenBank/DDBJ whole genome shotgun (WGS) entry which is preliminary data.</text>
</comment>
<sequence>MPQSEGDDGDTLRRRFSVSSRDEAEEPELRSSLKRRLEHTHTPDCNEVTGDEDELVAACHDVVRGIEAGDVSKEEVKRAKNEVRQERKAAEKVKRDAKLNGNAHEMARYDKGSMLLNLIMSKKGDSSSQQSGSSPLSNGSGNRLGSLGSQPPSAAAAHHRLARHSQLGRAQLDEYASKVMALDEEGESFVQKIHRLFTEAGGHLPSVTIEYRDIEIEADALVGSSSVPSLTNATWQFIKGITRLNRLSAVPLRTLTISGKLKPGRLTLLMGPPRSGKSLFMQMLGGRLWKSRYLRKKGEVRYNGHSRREFNMARAIAMVDQIDQHIANLTVRETLEFAHICQNGFNPKDTFDPIAELRRARAANAGQKLVDSHAKEEAVLGAALNAHGGDSANLDEDNVDAQDLATVAEATNEMHSEEHETHEMTHEQRKQKELDDLAAGKSDADFELLLSKVWGTGVRMEILLRTLGLSNAADTMVGNAIVRGVSGGERKRVTSAEMLVGPKKVLLMDEISTGLDSATTYTVTEFLRMTTHYLHLTTLVSLLQPPPEVYSLFDDIILLSDGLLMFHGPVKEAVPFFESMGFRCPERKDHASQLQYASPELRLAKGLNNKARADQYKDRLITPVEQITEAFWDTKWGKAMRDELKNKRFKKEDSHPAALPKKPFALTWWEAVRVLLNRQWKLTVRDGALVRGRIIQVVIMALIVGSLFSGQGHDPSEARNYFGVAFLAIMFLSMGAMPELGITFGNKPVLFKQRDNRFYPPSAWSLALLLVRIPFQLMEAILYSCIVYFWVGFFKGAGYFFTFYVICISSMIQMSAVYRLLAAASPNMDIASATGGVVLLLLIVLSGYAIIRTSVPPWWIWAYWLSPFAYSLRAVAINEMTSPAWGEVGIQALESFGFQTSRKWIWIGVGYNFAVALVLTYLVGIALTYMNPPKARPTTPADEVAMRNKIHQEAVKRSRTQRRLKVASRQASRQTSGRATSGRRPSTASQQLSQRATSPSFNSRPPSRRLSSGEMQSFADEDCLEDLKHGDIASGLPFMPVSLVYRKLQYFVPMPGKNKKDESGKKARLELLKGISGAAVPGQLTALMGGSGAGKTTLMDVIAGRKTQGEICGEILVNGFPKVQETWARVVGYVEQMDIHSPQVLVKEALQLSARLRLPSSIPNQEVREYVKDVLDIVELTPLRHTLVGMPGVSGLSVEQRKRLTIAVELVANPSVIFMDEPTSGLDARAAAIVMQSIKNVSRNGRTVMVTIHQPSIDIFESFDALVLLQRGGKLIYSGLVGEQSYALIEYLEAVPGVQPIKAGENPATWMLEVTGGASVTGKSKAAKVDFAEYYKASKLYLENEEVIEHLIAEGQEEQAQLKVAGTYATSRFTQLVALARKFRLAYWRSPSYNLTRMLMTLLICLFYGTVFWGRGRVPSSGINIGNIQNVMGVLYSATNFQGMFNLMNVLPVVGYERSVFYRERAAKMYARASYITAVGVVELPYLVAQTLVFVPISYFMIGFKLTVGSFFYFLLLFFLDLCLFTYFGQFLVFLTPSQGFAQIIASAVQTLWSIFNGFLLPYPVMPKGWRWLNRLSPATWIIYGLAVDQLGENTSMMTAPDGTQQTVSEFMKSYFGYDYSFRWYCVLIIAAYILFFRMGSMLTVRFINYQKR</sequence>
<evidence type="ECO:0000256" key="6">
    <source>
        <dbReference type="ARBA" id="ARBA00022741"/>
    </source>
</evidence>
<keyword evidence="7" id="KW-0067">ATP-binding</keyword>
<name>A0ABP1GCJ9_9CHLO</name>
<dbReference type="Gene3D" id="3.40.50.300">
    <property type="entry name" value="P-loop containing nucleotide triphosphate hydrolases"/>
    <property type="match status" value="2"/>
</dbReference>
<gene>
    <name evidence="13" type="primary">g12277</name>
    <name evidence="13" type="ORF">VP750_LOCUS10936</name>
</gene>
<keyword evidence="5" id="KW-0677">Repeat</keyword>
<feature type="transmembrane region" description="Helical" evidence="11">
    <location>
        <begin position="721"/>
        <end position="742"/>
    </location>
</feature>
<dbReference type="InterPro" id="IPR013525">
    <property type="entry name" value="ABC2_TM"/>
</dbReference>
<evidence type="ECO:0000256" key="5">
    <source>
        <dbReference type="ARBA" id="ARBA00022737"/>
    </source>
</evidence>
<dbReference type="InterPro" id="IPR027417">
    <property type="entry name" value="P-loop_NTPase"/>
</dbReference>
<feature type="transmembrane region" description="Helical" evidence="11">
    <location>
        <begin position="1541"/>
        <end position="1563"/>
    </location>
</feature>
<dbReference type="InterPro" id="IPR043926">
    <property type="entry name" value="ABCG_dom"/>
</dbReference>
<feature type="region of interest" description="Disordered" evidence="10">
    <location>
        <begin position="123"/>
        <end position="161"/>
    </location>
</feature>
<dbReference type="PANTHER" id="PTHR19241">
    <property type="entry name" value="ATP-BINDING CASSETTE TRANSPORTER"/>
    <property type="match status" value="1"/>
</dbReference>
<evidence type="ECO:0000256" key="8">
    <source>
        <dbReference type="ARBA" id="ARBA00022989"/>
    </source>
</evidence>
<feature type="transmembrane region" description="Helical" evidence="11">
    <location>
        <begin position="1394"/>
        <end position="1414"/>
    </location>
</feature>
<dbReference type="EMBL" id="CAXHTA020000019">
    <property type="protein sequence ID" value="CAL5229030.1"/>
    <property type="molecule type" value="Genomic_DNA"/>
</dbReference>
<organism evidence="13 14">
    <name type="scientific">Coccomyxa viridis</name>
    <dbReference type="NCBI Taxonomy" id="1274662"/>
    <lineage>
        <taxon>Eukaryota</taxon>
        <taxon>Viridiplantae</taxon>
        <taxon>Chlorophyta</taxon>
        <taxon>core chlorophytes</taxon>
        <taxon>Trebouxiophyceae</taxon>
        <taxon>Trebouxiophyceae incertae sedis</taxon>
        <taxon>Coccomyxaceae</taxon>
        <taxon>Coccomyxa</taxon>
    </lineage>
</organism>
<evidence type="ECO:0000256" key="4">
    <source>
        <dbReference type="ARBA" id="ARBA00022692"/>
    </source>
</evidence>
<feature type="transmembrane region" description="Helical" evidence="11">
    <location>
        <begin position="1622"/>
        <end position="1648"/>
    </location>
</feature>
<feature type="region of interest" description="Disordered" evidence="10">
    <location>
        <begin position="73"/>
        <end position="101"/>
    </location>
</feature>
<keyword evidence="3" id="KW-0813">Transport</keyword>
<feature type="compositionally biased region" description="Low complexity" evidence="10">
    <location>
        <begin position="126"/>
        <end position="156"/>
    </location>
</feature>
<feature type="region of interest" description="Disordered" evidence="10">
    <location>
        <begin position="954"/>
        <end position="1015"/>
    </location>
</feature>
<dbReference type="InterPro" id="IPR013581">
    <property type="entry name" value="PDR_assoc"/>
</dbReference>
<dbReference type="Pfam" id="PF00005">
    <property type="entry name" value="ABC_tran"/>
    <property type="match status" value="2"/>
</dbReference>
<dbReference type="Pfam" id="PF08370">
    <property type="entry name" value="PDR_assoc"/>
    <property type="match status" value="1"/>
</dbReference>
<keyword evidence="14" id="KW-1185">Reference proteome</keyword>
<evidence type="ECO:0000256" key="10">
    <source>
        <dbReference type="SAM" id="MobiDB-lite"/>
    </source>
</evidence>
<keyword evidence="8 11" id="KW-1133">Transmembrane helix</keyword>
<evidence type="ECO:0000256" key="2">
    <source>
        <dbReference type="ARBA" id="ARBA00006012"/>
    </source>
</evidence>
<proteinExistence type="inferred from homology"/>
<dbReference type="SUPFAM" id="SSF52540">
    <property type="entry name" value="P-loop containing nucleoside triphosphate hydrolases"/>
    <property type="match status" value="2"/>
</dbReference>
<dbReference type="InterPro" id="IPR003593">
    <property type="entry name" value="AAA+_ATPase"/>
</dbReference>
<feature type="domain" description="ABC transporter" evidence="12">
    <location>
        <begin position="238"/>
        <end position="586"/>
    </location>
</feature>
<feature type="compositionally biased region" description="Polar residues" evidence="10">
    <location>
        <begin position="969"/>
        <end position="997"/>
    </location>
</feature>
<evidence type="ECO:0000256" key="3">
    <source>
        <dbReference type="ARBA" id="ARBA00022448"/>
    </source>
</evidence>
<feature type="region of interest" description="Disordered" evidence="10">
    <location>
        <begin position="1"/>
        <end position="49"/>
    </location>
</feature>
<evidence type="ECO:0000256" key="9">
    <source>
        <dbReference type="ARBA" id="ARBA00023136"/>
    </source>
</evidence>
<comment type="similarity">
    <text evidence="2">Belongs to the ABC transporter superfamily. ABCG family. PDR (TC 3.A.1.205) subfamily.</text>
</comment>
<feature type="transmembrane region" description="Helical" evidence="11">
    <location>
        <begin position="797"/>
        <end position="818"/>
    </location>
</feature>
<keyword evidence="4 11" id="KW-0812">Transmembrane</keyword>
<dbReference type="SMART" id="SM00382">
    <property type="entry name" value="AAA"/>
    <property type="match status" value="2"/>
</dbReference>
<dbReference type="Pfam" id="PF01061">
    <property type="entry name" value="ABC2_membrane"/>
    <property type="match status" value="2"/>
</dbReference>
<feature type="transmembrane region" description="Helical" evidence="11">
    <location>
        <begin position="1434"/>
        <end position="1454"/>
    </location>
</feature>
<evidence type="ECO:0000259" key="12">
    <source>
        <dbReference type="PROSITE" id="PS50893"/>
    </source>
</evidence>
<dbReference type="PROSITE" id="PS50893">
    <property type="entry name" value="ABC_TRANSPORTER_2"/>
    <property type="match status" value="2"/>
</dbReference>
<dbReference type="Proteomes" id="UP001497392">
    <property type="component" value="Unassembled WGS sequence"/>
</dbReference>
<keyword evidence="9 11" id="KW-0472">Membrane</keyword>
<evidence type="ECO:0000256" key="7">
    <source>
        <dbReference type="ARBA" id="ARBA00022840"/>
    </source>
</evidence>
<evidence type="ECO:0000256" key="1">
    <source>
        <dbReference type="ARBA" id="ARBA00004141"/>
    </source>
</evidence>
<keyword evidence="6" id="KW-0547">Nucleotide-binding</keyword>
<feature type="transmembrane region" description="Helical" evidence="11">
    <location>
        <begin position="830"/>
        <end position="851"/>
    </location>
</feature>
<evidence type="ECO:0000313" key="14">
    <source>
        <dbReference type="Proteomes" id="UP001497392"/>
    </source>
</evidence>
<dbReference type="CDD" id="cd03232">
    <property type="entry name" value="ABCG_PDR_domain2"/>
    <property type="match status" value="1"/>
</dbReference>
<dbReference type="Pfam" id="PF19055">
    <property type="entry name" value="ABC2_membrane_7"/>
    <property type="match status" value="1"/>
</dbReference>
<feature type="compositionally biased region" description="Basic and acidic residues" evidence="10">
    <location>
        <begin position="73"/>
        <end position="98"/>
    </location>
</feature>
<dbReference type="InterPro" id="IPR003439">
    <property type="entry name" value="ABC_transporter-like_ATP-bd"/>
</dbReference>
<feature type="transmembrane region" description="Helical" evidence="11">
    <location>
        <begin position="1475"/>
        <end position="1499"/>
    </location>
</feature>
<protein>
    <submittedName>
        <fullName evidence="13">G12277 protein</fullName>
    </submittedName>
</protein>
<feature type="compositionally biased region" description="Basic residues" evidence="10">
    <location>
        <begin position="957"/>
        <end position="966"/>
    </location>
</feature>
<evidence type="ECO:0000256" key="11">
    <source>
        <dbReference type="SAM" id="Phobius"/>
    </source>
</evidence>
<dbReference type="InterPro" id="IPR034003">
    <property type="entry name" value="ABCG_PDR_2"/>
</dbReference>